<keyword evidence="3 7" id="KW-0479">Metal-binding</keyword>
<evidence type="ECO:0000313" key="12">
    <source>
        <dbReference type="Proteomes" id="UP000521676"/>
    </source>
</evidence>
<dbReference type="NCBIfam" id="TIGR00195">
    <property type="entry name" value="exoDNase_III"/>
    <property type="match status" value="1"/>
</dbReference>
<dbReference type="PROSITE" id="PS00728">
    <property type="entry name" value="AP_NUCLEASE_F1_3"/>
    <property type="match status" value="1"/>
</dbReference>
<comment type="similarity">
    <text evidence="2">Belongs to the DNA repair enzymes AP/ExoA family.</text>
</comment>
<evidence type="ECO:0000313" key="10">
    <source>
        <dbReference type="EMBL" id="NWJ47359.1"/>
    </source>
</evidence>
<dbReference type="PANTHER" id="PTHR43250:SF2">
    <property type="entry name" value="EXODEOXYRIBONUCLEASE III"/>
    <property type="match status" value="1"/>
</dbReference>
<evidence type="ECO:0000256" key="3">
    <source>
        <dbReference type="ARBA" id="ARBA00022723"/>
    </source>
</evidence>
<dbReference type="Gene3D" id="3.60.10.10">
    <property type="entry name" value="Endonuclease/exonuclease/phosphatase"/>
    <property type="match status" value="1"/>
</dbReference>
<dbReference type="GO" id="GO:0004519">
    <property type="term" value="F:endonuclease activity"/>
    <property type="evidence" value="ECO:0007669"/>
    <property type="project" value="InterPro"/>
</dbReference>
<protein>
    <submittedName>
        <fullName evidence="10">Exodeoxyribonuclease III</fullName>
        <ecNumber evidence="10">3.1.11.2</ecNumber>
    </submittedName>
</protein>
<dbReference type="GO" id="GO:0008311">
    <property type="term" value="F:double-stranded DNA 3'-5' DNA exonuclease activity"/>
    <property type="evidence" value="ECO:0007669"/>
    <property type="project" value="UniProtKB-EC"/>
</dbReference>
<accession>A0A8T7M5L9</accession>
<dbReference type="InterPro" id="IPR005135">
    <property type="entry name" value="Endo/exonuclease/phosphatase"/>
</dbReference>
<feature type="active site" evidence="6">
    <location>
        <position position="111"/>
    </location>
</feature>
<dbReference type="Proteomes" id="UP001431572">
    <property type="component" value="Chromosome 2"/>
</dbReference>
<feature type="binding site" evidence="7">
    <location>
        <position position="154"/>
    </location>
    <ligand>
        <name>Mg(2+)</name>
        <dbReference type="ChEBI" id="CHEBI:18420"/>
        <label>1</label>
    </ligand>
</feature>
<feature type="domain" description="Endonuclease/exonuclease/phosphatase" evidence="9">
    <location>
        <begin position="6"/>
        <end position="253"/>
    </location>
</feature>
<comment type="cofactor">
    <cofactor evidence="1">
        <name>Mn(2+)</name>
        <dbReference type="ChEBI" id="CHEBI:29035"/>
    </cofactor>
</comment>
<dbReference type="SUPFAM" id="SSF56219">
    <property type="entry name" value="DNase I-like"/>
    <property type="match status" value="1"/>
</dbReference>
<dbReference type="InterPro" id="IPR020848">
    <property type="entry name" value="AP_endonuclease_F1_CS"/>
</dbReference>
<evidence type="ECO:0000313" key="13">
    <source>
        <dbReference type="Proteomes" id="UP001431572"/>
    </source>
</evidence>
<feature type="site" description="Interaction with DNA substrate" evidence="8">
    <location>
        <position position="253"/>
    </location>
</feature>
<dbReference type="GO" id="GO:0003677">
    <property type="term" value="F:DNA binding"/>
    <property type="evidence" value="ECO:0007669"/>
    <property type="project" value="InterPro"/>
</dbReference>
<dbReference type="Pfam" id="PF03372">
    <property type="entry name" value="Exo_endo_phos"/>
    <property type="match status" value="1"/>
</dbReference>
<dbReference type="GO" id="GO:0006281">
    <property type="term" value="P:DNA repair"/>
    <property type="evidence" value="ECO:0007669"/>
    <property type="project" value="InterPro"/>
</dbReference>
<dbReference type="InterPro" id="IPR020847">
    <property type="entry name" value="AP_endonuclease_F1_BS"/>
</dbReference>
<organism evidence="10 12">
    <name type="scientific">Candidatus Chlorohelix allophototropha</name>
    <dbReference type="NCBI Taxonomy" id="3003348"/>
    <lineage>
        <taxon>Bacteria</taxon>
        <taxon>Bacillati</taxon>
        <taxon>Chloroflexota</taxon>
        <taxon>Chloroflexia</taxon>
        <taxon>Candidatus Chloroheliales</taxon>
        <taxon>Candidatus Chloroheliaceae</taxon>
        <taxon>Candidatus Chlorohelix</taxon>
    </lineage>
</organism>
<evidence type="ECO:0000256" key="7">
    <source>
        <dbReference type="PIRSR" id="PIRSR604808-2"/>
    </source>
</evidence>
<dbReference type="InterPro" id="IPR037493">
    <property type="entry name" value="ExoIII-like"/>
</dbReference>
<feature type="binding site" evidence="7">
    <location>
        <position position="9"/>
    </location>
    <ligand>
        <name>Mg(2+)</name>
        <dbReference type="ChEBI" id="CHEBI:18420"/>
        <label>1</label>
    </ligand>
</feature>
<reference evidence="10 12" key="1">
    <citation type="submission" date="2020-06" db="EMBL/GenBank/DDBJ databases">
        <title>Anoxygenic phototrophic Chloroflexota member uses a Type I reaction center.</title>
        <authorList>
            <person name="Tsuji J.M."/>
            <person name="Shaw N.A."/>
            <person name="Nagashima S."/>
            <person name="Venkiteswaran J."/>
            <person name="Schiff S.L."/>
            <person name="Hanada S."/>
            <person name="Tank M."/>
            <person name="Neufeld J.D."/>
        </authorList>
    </citation>
    <scope>NUCLEOTIDE SEQUENCE [LARGE SCALE GENOMIC DNA]</scope>
    <source>
        <strain evidence="10">L227-S17</strain>
    </source>
</reference>
<sequence>MKLTLASWNVNSVNIRLPHLVRWLESRQPDVLCLQEIKCTDDKFPVAAIAPTGYSSFVFGQPGYNGVALLVKTSLAEQVADLQIGFPGDTTDPSRRLVAATVAGVRVINVYVPNGQEVGSEKFAYKLDWFTKLREDLISHWNPAQKLAILGDFNVAPASVDVHDPKAREGKILVSQPERDALESLKTWGLYDSFRTLNPDKVAYSWWDYRENSFRRNLGLRIDHILVSESLLQSCRASEIDPEPRSWERPSDHTPVFAVFE</sequence>
<evidence type="ECO:0000259" key="9">
    <source>
        <dbReference type="Pfam" id="PF03372"/>
    </source>
</evidence>
<dbReference type="EMBL" id="JACATZ010000003">
    <property type="protein sequence ID" value="NWJ47359.1"/>
    <property type="molecule type" value="Genomic_DNA"/>
</dbReference>
<name>A0A8T7M5L9_9CHLR</name>
<dbReference type="PROSITE" id="PS00726">
    <property type="entry name" value="AP_NUCLEASE_F1_1"/>
    <property type="match status" value="1"/>
</dbReference>
<keyword evidence="5 7" id="KW-0460">Magnesium</keyword>
<evidence type="ECO:0000256" key="8">
    <source>
        <dbReference type="PIRSR" id="PIRSR604808-3"/>
    </source>
</evidence>
<keyword evidence="13" id="KW-1185">Reference proteome</keyword>
<keyword evidence="7" id="KW-0464">Manganese</keyword>
<dbReference type="Proteomes" id="UP000521676">
    <property type="component" value="Unassembled WGS sequence"/>
</dbReference>
<gene>
    <name evidence="10" type="primary">xth</name>
    <name evidence="10" type="ORF">HXX08_15990</name>
    <name evidence="11" type="ORF">OZ401_002878</name>
</gene>
<dbReference type="GO" id="GO:0046872">
    <property type="term" value="F:metal ion binding"/>
    <property type="evidence" value="ECO:0007669"/>
    <property type="project" value="UniProtKB-KW"/>
</dbReference>
<evidence type="ECO:0000256" key="4">
    <source>
        <dbReference type="ARBA" id="ARBA00022801"/>
    </source>
</evidence>
<feature type="binding site" evidence="7">
    <location>
        <position position="36"/>
    </location>
    <ligand>
        <name>Mg(2+)</name>
        <dbReference type="ChEBI" id="CHEBI:18420"/>
        <label>1</label>
    </ligand>
</feature>
<dbReference type="CDD" id="cd09086">
    <property type="entry name" value="ExoIII-like_AP-endo"/>
    <property type="match status" value="1"/>
</dbReference>
<evidence type="ECO:0000256" key="6">
    <source>
        <dbReference type="PIRSR" id="PIRSR604808-1"/>
    </source>
</evidence>
<evidence type="ECO:0000313" key="11">
    <source>
        <dbReference type="EMBL" id="WJW69273.1"/>
    </source>
</evidence>
<comment type="cofactor">
    <cofactor evidence="7">
        <name>Mg(2+)</name>
        <dbReference type="ChEBI" id="CHEBI:18420"/>
    </cofactor>
    <cofactor evidence="7">
        <name>Mn(2+)</name>
        <dbReference type="ChEBI" id="CHEBI:29035"/>
    </cofactor>
    <text evidence="7">Probably binds two magnesium or manganese ions per subunit.</text>
</comment>
<dbReference type="EMBL" id="CP128400">
    <property type="protein sequence ID" value="WJW69273.1"/>
    <property type="molecule type" value="Genomic_DNA"/>
</dbReference>
<evidence type="ECO:0000256" key="1">
    <source>
        <dbReference type="ARBA" id="ARBA00001936"/>
    </source>
</evidence>
<dbReference type="RefSeq" id="WP_341471161.1">
    <property type="nucleotide sequence ID" value="NZ_CP128400.1"/>
</dbReference>
<feature type="site" description="Transition state stabilizer" evidence="8">
    <location>
        <position position="154"/>
    </location>
</feature>
<evidence type="ECO:0000256" key="5">
    <source>
        <dbReference type="ARBA" id="ARBA00022842"/>
    </source>
</evidence>
<dbReference type="PROSITE" id="PS51435">
    <property type="entry name" value="AP_NUCLEASE_F1_4"/>
    <property type="match status" value="1"/>
</dbReference>
<feature type="binding site" evidence="7">
    <location>
        <position position="252"/>
    </location>
    <ligand>
        <name>Mg(2+)</name>
        <dbReference type="ChEBI" id="CHEBI:18420"/>
        <label>1</label>
    </ligand>
</feature>
<proteinExistence type="inferred from homology"/>
<dbReference type="PANTHER" id="PTHR43250">
    <property type="entry name" value="EXODEOXYRIBONUCLEASE III"/>
    <property type="match status" value="1"/>
</dbReference>
<feature type="active site" description="Proton donor/acceptor" evidence="6">
    <location>
        <position position="152"/>
    </location>
</feature>
<feature type="active site" description="Proton acceptor" evidence="6">
    <location>
        <position position="253"/>
    </location>
</feature>
<feature type="binding site" evidence="7">
    <location>
        <position position="253"/>
    </location>
    <ligand>
        <name>Mg(2+)</name>
        <dbReference type="ChEBI" id="CHEBI:18420"/>
        <label>1</label>
    </ligand>
</feature>
<dbReference type="AlphaFoldDB" id="A0A8T7M5L9"/>
<keyword evidence="4 10" id="KW-0378">Hydrolase</keyword>
<dbReference type="NCBIfam" id="TIGR00633">
    <property type="entry name" value="xth"/>
    <property type="match status" value="1"/>
</dbReference>
<dbReference type="InterPro" id="IPR004808">
    <property type="entry name" value="AP_endonuc_1"/>
</dbReference>
<feature type="site" description="Important for catalytic activity" evidence="8">
    <location>
        <position position="223"/>
    </location>
</feature>
<dbReference type="InterPro" id="IPR036691">
    <property type="entry name" value="Endo/exonu/phosph_ase_sf"/>
</dbReference>
<evidence type="ECO:0000256" key="2">
    <source>
        <dbReference type="ARBA" id="ARBA00007092"/>
    </source>
</evidence>
<reference evidence="11" key="2">
    <citation type="journal article" date="2024" name="Nature">
        <title>Anoxygenic phototroph of the Chloroflexota uses a type I reaction centre.</title>
        <authorList>
            <person name="Tsuji J.M."/>
            <person name="Shaw N.A."/>
            <person name="Nagashima S."/>
            <person name="Venkiteswaran J.J."/>
            <person name="Schiff S.L."/>
            <person name="Watanabe T."/>
            <person name="Fukui M."/>
            <person name="Hanada S."/>
            <person name="Tank M."/>
            <person name="Neufeld J.D."/>
        </authorList>
    </citation>
    <scope>NUCLEOTIDE SEQUENCE</scope>
    <source>
        <strain evidence="11">L227-S17</strain>
    </source>
</reference>
<dbReference type="EC" id="3.1.11.2" evidence="10"/>
<feature type="binding site" evidence="7">
    <location>
        <position position="152"/>
    </location>
    <ligand>
        <name>Mg(2+)</name>
        <dbReference type="ChEBI" id="CHEBI:18420"/>
        <label>1</label>
    </ligand>
</feature>